<evidence type="ECO:0000313" key="4">
    <source>
        <dbReference type="EMBL" id="MBC3804404.1"/>
    </source>
</evidence>
<dbReference type="InterPro" id="IPR003593">
    <property type="entry name" value="AAA+_ATPase"/>
</dbReference>
<dbReference type="InterPro" id="IPR003439">
    <property type="entry name" value="ABC_transporter-like_ATP-bd"/>
</dbReference>
<keyword evidence="2 4" id="KW-0067">ATP-binding</keyword>
<dbReference type="EMBL" id="WJBC01000010">
    <property type="protein sequence ID" value="MBC3804404.1"/>
    <property type="molecule type" value="Genomic_DNA"/>
</dbReference>
<dbReference type="PANTHER" id="PTHR43158">
    <property type="entry name" value="SKFA PEPTIDE EXPORT ATP-BINDING PROTEIN SKFE"/>
    <property type="match status" value="1"/>
</dbReference>
<organism evidence="4 5">
    <name type="scientific">Acetobacterium fimetarium</name>
    <dbReference type="NCBI Taxonomy" id="52691"/>
    <lineage>
        <taxon>Bacteria</taxon>
        <taxon>Bacillati</taxon>
        <taxon>Bacillota</taxon>
        <taxon>Clostridia</taxon>
        <taxon>Eubacteriales</taxon>
        <taxon>Eubacteriaceae</taxon>
        <taxon>Acetobacterium</taxon>
    </lineage>
</organism>
<dbReference type="Pfam" id="PF00005">
    <property type="entry name" value="ABC_tran"/>
    <property type="match status" value="1"/>
</dbReference>
<dbReference type="SMART" id="SM00382">
    <property type="entry name" value="AAA"/>
    <property type="match status" value="1"/>
</dbReference>
<feature type="domain" description="ABC transporter" evidence="3">
    <location>
        <begin position="4"/>
        <end position="229"/>
    </location>
</feature>
<dbReference type="RefSeq" id="WP_186842293.1">
    <property type="nucleotide sequence ID" value="NZ_WJBC01000010.1"/>
</dbReference>
<sequence length="285" mass="31910">MNGVEIKNISKSFKETKALNDVSISFEQDKIYGLLGRNGAGKSTLLNIITNRLNADRGEVLIDGVSAWENSDAQRKIYMMSEKVLYPENMNGEAALKWSREFYPDFDMDYARKLANDFGLDLKKKVRSLSTGYVSIYKIIIALSVNTPYVFFDEPVLGLDANHRELFYKRLIEKYSENPFTVVLSTHLIEEIASIIEEIIIIQNGEIIQNDSCEHLLSQGYTVSGSASEVDKFIEGMEVIGIDTLGGLKSATVMGKIEASSVPDGIEIGKLDLQKLFIKLTNEQE</sequence>
<evidence type="ECO:0000256" key="1">
    <source>
        <dbReference type="ARBA" id="ARBA00022741"/>
    </source>
</evidence>
<comment type="caution">
    <text evidence="4">The sequence shown here is derived from an EMBL/GenBank/DDBJ whole genome shotgun (WGS) entry which is preliminary data.</text>
</comment>
<evidence type="ECO:0000313" key="5">
    <source>
        <dbReference type="Proteomes" id="UP000603234"/>
    </source>
</evidence>
<evidence type="ECO:0000259" key="3">
    <source>
        <dbReference type="PROSITE" id="PS50893"/>
    </source>
</evidence>
<dbReference type="Proteomes" id="UP000603234">
    <property type="component" value="Unassembled WGS sequence"/>
</dbReference>
<reference evidence="4 5" key="1">
    <citation type="journal article" date="2020" name="mSystems">
        <title>Defining Genomic and Predicted Metabolic Features of the Acetobacterium Genus.</title>
        <authorList>
            <person name="Ross D.E."/>
            <person name="Marshall C.W."/>
            <person name="Gulliver D."/>
            <person name="May H.D."/>
            <person name="Norman R.S."/>
        </authorList>
    </citation>
    <scope>NUCLEOTIDE SEQUENCE [LARGE SCALE GENOMIC DNA]</scope>
    <source>
        <strain evidence="4 5">DSM 8238</strain>
    </source>
</reference>
<accession>A0ABR6WVZ5</accession>
<keyword evidence="1" id="KW-0547">Nucleotide-binding</keyword>
<dbReference type="GO" id="GO:0005524">
    <property type="term" value="F:ATP binding"/>
    <property type="evidence" value="ECO:0007669"/>
    <property type="project" value="UniProtKB-KW"/>
</dbReference>
<proteinExistence type="predicted"/>
<evidence type="ECO:0000256" key="2">
    <source>
        <dbReference type="ARBA" id="ARBA00022840"/>
    </source>
</evidence>
<dbReference type="PANTHER" id="PTHR43158:SF5">
    <property type="entry name" value="ABC TRANSPORTER, ATP-BINDING PROTEIN"/>
    <property type="match status" value="1"/>
</dbReference>
<keyword evidence="5" id="KW-1185">Reference proteome</keyword>
<protein>
    <submittedName>
        <fullName evidence="4">ATP-binding cassette domain-containing protein</fullName>
    </submittedName>
</protein>
<dbReference type="Gene3D" id="3.40.50.300">
    <property type="entry name" value="P-loop containing nucleotide triphosphate hydrolases"/>
    <property type="match status" value="1"/>
</dbReference>
<gene>
    <name evidence="4" type="ORF">GH808_08160</name>
</gene>
<dbReference type="InterPro" id="IPR027417">
    <property type="entry name" value="P-loop_NTPase"/>
</dbReference>
<dbReference type="SUPFAM" id="SSF52540">
    <property type="entry name" value="P-loop containing nucleoside triphosphate hydrolases"/>
    <property type="match status" value="1"/>
</dbReference>
<dbReference type="PROSITE" id="PS50893">
    <property type="entry name" value="ABC_TRANSPORTER_2"/>
    <property type="match status" value="1"/>
</dbReference>
<name>A0ABR6WVZ5_9FIRM</name>